<gene>
    <name evidence="2" type="ORF">Mterra_03444</name>
</gene>
<dbReference type="EMBL" id="QXDL01000215">
    <property type="protein sequence ID" value="RIH80824.1"/>
    <property type="molecule type" value="Genomic_DNA"/>
</dbReference>
<name>A0A399E7V4_9DEIN</name>
<comment type="caution">
    <text evidence="2">The sequence shown here is derived from an EMBL/GenBank/DDBJ whole genome shotgun (WGS) entry which is preliminary data.</text>
</comment>
<dbReference type="Proteomes" id="UP000265715">
    <property type="component" value="Unassembled WGS sequence"/>
</dbReference>
<protein>
    <recommendedName>
        <fullName evidence="4">DUF3352 domain-containing protein</fullName>
    </recommendedName>
</protein>
<evidence type="ECO:0000256" key="1">
    <source>
        <dbReference type="SAM" id="SignalP"/>
    </source>
</evidence>
<keyword evidence="1" id="KW-0732">Signal</keyword>
<evidence type="ECO:0008006" key="4">
    <source>
        <dbReference type="Google" id="ProtNLM"/>
    </source>
</evidence>
<proteinExistence type="predicted"/>
<keyword evidence="3" id="KW-1185">Reference proteome</keyword>
<dbReference type="AlphaFoldDB" id="A0A399E7V4"/>
<dbReference type="RefSeq" id="WP_119316353.1">
    <property type="nucleotide sequence ID" value="NZ_QXDL01000215.1"/>
</dbReference>
<reference evidence="2 3" key="1">
    <citation type="submission" date="2018-08" db="EMBL/GenBank/DDBJ databases">
        <title>Meiothermus terrae DSM 26712 genome sequencing project.</title>
        <authorList>
            <person name="Da Costa M.S."/>
            <person name="Albuquerque L."/>
            <person name="Raposo P."/>
            <person name="Froufe H.J.C."/>
            <person name="Barroso C.S."/>
            <person name="Egas C."/>
        </authorList>
    </citation>
    <scope>NUCLEOTIDE SEQUENCE [LARGE SCALE GENOMIC DNA]</scope>
    <source>
        <strain evidence="2 3">DSM 26712</strain>
    </source>
</reference>
<organism evidence="2 3">
    <name type="scientific">Calidithermus terrae</name>
    <dbReference type="NCBI Taxonomy" id="1408545"/>
    <lineage>
        <taxon>Bacteria</taxon>
        <taxon>Thermotogati</taxon>
        <taxon>Deinococcota</taxon>
        <taxon>Deinococci</taxon>
        <taxon>Thermales</taxon>
        <taxon>Thermaceae</taxon>
        <taxon>Calidithermus</taxon>
    </lineage>
</organism>
<evidence type="ECO:0000313" key="3">
    <source>
        <dbReference type="Proteomes" id="UP000265715"/>
    </source>
</evidence>
<feature type="signal peptide" evidence="1">
    <location>
        <begin position="1"/>
        <end position="20"/>
    </location>
</feature>
<sequence length="477" mass="51577">MKSLARWALFALLLLSPALAQSLVSLAPTGAMAGFYLGDLSNSPYLQGIASDWRQSGLEAWLSRNLEKELGQDSDLLGIAQGGAFAAVYPDGGFFFVAKPSARTMQAIRAEVKKAKVENGWLVERSAGMVNGVSRDLVFMATPRQANLFLGNKRGLRAPVSGDLFFWGEPPRNLDAEYGLPPRLGLTLAAIRRVSVGLKLTAGGYTTETRLELDRNADPAFSNLVLPREKPWELGEFPAGYSGGVGVLDLASSGRYLSSLLSDFDVKLNFDLQAFGTRYALVTVPGPRSSGVGNLEAPMGHQLIYLEVKDSATAEANFLAAVQNLAAFATPEGQGGFKVAGQEGGFKVLEVGLLGNLYYRLDGDKLVVATSKAALEAASGKLWKDRPEYQRFRVTVPQNAVSYSFGDQKGPSLESLAALRESIPQTIGAEDKETKELTDRLVKFLERVYNRLGNSISYSVIEGSTLVSRGFSEVRWK</sequence>
<dbReference type="OrthoDB" id="24415at2"/>
<feature type="chain" id="PRO_5017476792" description="DUF3352 domain-containing protein" evidence="1">
    <location>
        <begin position="21"/>
        <end position="477"/>
    </location>
</feature>
<accession>A0A399E7V4</accession>
<evidence type="ECO:0000313" key="2">
    <source>
        <dbReference type="EMBL" id="RIH80824.1"/>
    </source>
</evidence>